<protein>
    <submittedName>
        <fullName evidence="3">Nucleotide-binding universal stress protein, UspA family</fullName>
    </submittedName>
</protein>
<dbReference type="PANTHER" id="PTHR46268">
    <property type="entry name" value="STRESS RESPONSE PROTEIN NHAX"/>
    <property type="match status" value="1"/>
</dbReference>
<dbReference type="CDD" id="cd00293">
    <property type="entry name" value="USP-like"/>
    <property type="match status" value="1"/>
</dbReference>
<dbReference type="Pfam" id="PF00582">
    <property type="entry name" value="Usp"/>
    <property type="match status" value="1"/>
</dbReference>
<dbReference type="InterPro" id="IPR006016">
    <property type="entry name" value="UspA"/>
</dbReference>
<dbReference type="InterPro" id="IPR006015">
    <property type="entry name" value="Universal_stress_UspA"/>
</dbReference>
<organism evidence="3 4">
    <name type="scientific">Nitrosomonas communis</name>
    <dbReference type="NCBI Taxonomy" id="44574"/>
    <lineage>
        <taxon>Bacteria</taxon>
        <taxon>Pseudomonadati</taxon>
        <taxon>Pseudomonadota</taxon>
        <taxon>Betaproteobacteria</taxon>
        <taxon>Nitrosomonadales</taxon>
        <taxon>Nitrosomonadaceae</taxon>
        <taxon>Nitrosomonas</taxon>
    </lineage>
</organism>
<gene>
    <name evidence="3" type="ORF">SAMN05421882_10214</name>
</gene>
<sequence>MLKILLPVDGSDACNKAIAHFIQLLNWYKEVPEIHLLNVQFPLPGDISTFISQANIKQYHQDEGMKDLKSACDLLDQAGIAYQYHVVVGEVAKMIVQFAAEKQCDQIVLGPRGLGTVQGMLLGSVASKLIHLSPIPVLLVK</sequence>
<feature type="domain" description="UspA" evidence="2">
    <location>
        <begin position="3"/>
        <end position="141"/>
    </location>
</feature>
<accession>A0A1H2VCL1</accession>
<dbReference type="AlphaFoldDB" id="A0A1H2VCL1"/>
<name>A0A1H2VCL1_9PROT</name>
<evidence type="ECO:0000256" key="1">
    <source>
        <dbReference type="ARBA" id="ARBA00008791"/>
    </source>
</evidence>
<evidence type="ECO:0000313" key="3">
    <source>
        <dbReference type="EMBL" id="SDW66075.1"/>
    </source>
</evidence>
<dbReference type="PANTHER" id="PTHR46268:SF6">
    <property type="entry name" value="UNIVERSAL STRESS PROTEIN UP12"/>
    <property type="match status" value="1"/>
</dbReference>
<dbReference type="EMBL" id="FNNH01000021">
    <property type="protein sequence ID" value="SDW66075.1"/>
    <property type="molecule type" value="Genomic_DNA"/>
</dbReference>
<dbReference type="RefSeq" id="WP_074667102.1">
    <property type="nucleotide sequence ID" value="NZ_FNNH01000021.1"/>
</dbReference>
<dbReference type="Gene3D" id="3.40.50.620">
    <property type="entry name" value="HUPs"/>
    <property type="match status" value="1"/>
</dbReference>
<dbReference type="InterPro" id="IPR014729">
    <property type="entry name" value="Rossmann-like_a/b/a_fold"/>
</dbReference>
<comment type="similarity">
    <text evidence="1">Belongs to the universal stress protein A family.</text>
</comment>
<reference evidence="3 4" key="1">
    <citation type="submission" date="2016-10" db="EMBL/GenBank/DDBJ databases">
        <authorList>
            <person name="de Groot N.N."/>
        </authorList>
    </citation>
    <scope>NUCLEOTIDE SEQUENCE [LARGE SCALE GENOMIC DNA]</scope>
    <source>
        <strain evidence="3 4">Nm110</strain>
    </source>
</reference>
<evidence type="ECO:0000259" key="2">
    <source>
        <dbReference type="Pfam" id="PF00582"/>
    </source>
</evidence>
<dbReference type="SUPFAM" id="SSF52402">
    <property type="entry name" value="Adenine nucleotide alpha hydrolases-like"/>
    <property type="match status" value="1"/>
</dbReference>
<evidence type="ECO:0000313" key="4">
    <source>
        <dbReference type="Proteomes" id="UP000183454"/>
    </source>
</evidence>
<dbReference type="Proteomes" id="UP000183454">
    <property type="component" value="Unassembled WGS sequence"/>
</dbReference>
<proteinExistence type="inferred from homology"/>
<dbReference type="PRINTS" id="PR01438">
    <property type="entry name" value="UNVRSLSTRESS"/>
</dbReference>